<feature type="compositionally biased region" description="Pro residues" evidence="1">
    <location>
        <begin position="28"/>
        <end position="40"/>
    </location>
</feature>
<accession>A0A0D0PV41</accession>
<keyword evidence="2" id="KW-0812">Transmembrane</keyword>
<sequence length="196" mass="19742">MTTPEPTNPYAGPPQAPAAPNPYAGTPQTPPAPGGVPLPPPAPAEQAWGAAVAPPTAPAVPVVKNVPLAVLAGVGAALAAALLYGFIVKAMEREFSVLAIGIGAAVGFAVGKIGGAHRALPPVAALITLFGVFFGELFGLALMVHEKLGADVLPLFTEHFDLLFEGWKADFDLLSVLFLGLGAFFGASAAKKAGDS</sequence>
<protein>
    <submittedName>
        <fullName evidence="3">Uncharacterized protein</fullName>
    </submittedName>
</protein>
<feature type="transmembrane region" description="Helical" evidence="2">
    <location>
        <begin position="123"/>
        <end position="144"/>
    </location>
</feature>
<feature type="transmembrane region" description="Helical" evidence="2">
    <location>
        <begin position="171"/>
        <end position="190"/>
    </location>
</feature>
<evidence type="ECO:0000256" key="2">
    <source>
        <dbReference type="SAM" id="Phobius"/>
    </source>
</evidence>
<reference evidence="3 4" key="1">
    <citation type="submission" date="2015-02" db="EMBL/GenBank/DDBJ databases">
        <title>Draft genome sequence of Kitasatospora griseola MF730-N6, a bafilomycin, terpentecin and satosporin producer.</title>
        <authorList>
            <person name="Arens J.C."/>
            <person name="Haltli B."/>
            <person name="Kerr R.G."/>
        </authorList>
    </citation>
    <scope>NUCLEOTIDE SEQUENCE [LARGE SCALE GENOMIC DNA]</scope>
    <source>
        <strain evidence="3 4">MF730-N6</strain>
    </source>
</reference>
<keyword evidence="2" id="KW-1133">Transmembrane helix</keyword>
<name>A0A0D0PV41_KITGR</name>
<dbReference type="PATRIC" id="fig|2064.6.peg.5531"/>
<evidence type="ECO:0000256" key="1">
    <source>
        <dbReference type="SAM" id="MobiDB-lite"/>
    </source>
</evidence>
<evidence type="ECO:0000313" key="4">
    <source>
        <dbReference type="Proteomes" id="UP000032066"/>
    </source>
</evidence>
<evidence type="ECO:0000313" key="3">
    <source>
        <dbReference type="EMBL" id="KIQ62473.1"/>
    </source>
</evidence>
<feature type="region of interest" description="Disordered" evidence="1">
    <location>
        <begin position="1"/>
        <end position="40"/>
    </location>
</feature>
<dbReference type="RefSeq" id="WP_043914492.1">
    <property type="nucleotide sequence ID" value="NZ_JXZB01000004.1"/>
</dbReference>
<gene>
    <name evidence="3" type="ORF">TR51_25995</name>
</gene>
<feature type="transmembrane region" description="Helical" evidence="2">
    <location>
        <begin position="68"/>
        <end position="88"/>
    </location>
</feature>
<proteinExistence type="predicted"/>
<comment type="caution">
    <text evidence="3">The sequence shown here is derived from an EMBL/GenBank/DDBJ whole genome shotgun (WGS) entry which is preliminary data.</text>
</comment>
<keyword evidence="2" id="KW-0472">Membrane</keyword>
<keyword evidence="4" id="KW-1185">Reference proteome</keyword>
<dbReference type="STRING" id="2064.TR51_25995"/>
<dbReference type="Proteomes" id="UP000032066">
    <property type="component" value="Unassembled WGS sequence"/>
</dbReference>
<organism evidence="3 4">
    <name type="scientific">Kitasatospora griseola</name>
    <name type="common">Streptomyces griseolosporeus</name>
    <dbReference type="NCBI Taxonomy" id="2064"/>
    <lineage>
        <taxon>Bacteria</taxon>
        <taxon>Bacillati</taxon>
        <taxon>Actinomycetota</taxon>
        <taxon>Actinomycetes</taxon>
        <taxon>Kitasatosporales</taxon>
        <taxon>Streptomycetaceae</taxon>
        <taxon>Kitasatospora</taxon>
    </lineage>
</organism>
<feature type="transmembrane region" description="Helical" evidence="2">
    <location>
        <begin position="95"/>
        <end position="117"/>
    </location>
</feature>
<dbReference type="AlphaFoldDB" id="A0A0D0PV41"/>
<dbReference type="EMBL" id="JXZB01000004">
    <property type="protein sequence ID" value="KIQ62473.1"/>
    <property type="molecule type" value="Genomic_DNA"/>
</dbReference>
<feature type="compositionally biased region" description="Pro residues" evidence="1">
    <location>
        <begin position="11"/>
        <end position="20"/>
    </location>
</feature>